<evidence type="ECO:0000259" key="1">
    <source>
        <dbReference type="PROSITE" id="PS50800"/>
    </source>
</evidence>
<protein>
    <submittedName>
        <fullName evidence="2">SAP domain-containing protein</fullName>
    </submittedName>
</protein>
<gene>
    <name evidence="2" type="ORF">PQ472_05005</name>
</gene>
<accession>A0ABY7WTW7</accession>
<evidence type="ECO:0000313" key="3">
    <source>
        <dbReference type="Proteomes" id="UP001220377"/>
    </source>
</evidence>
<dbReference type="Proteomes" id="UP001220377">
    <property type="component" value="Chromosome"/>
</dbReference>
<dbReference type="PROSITE" id="PS50800">
    <property type="entry name" value="SAP"/>
    <property type="match status" value="1"/>
</dbReference>
<feature type="domain" description="SAP" evidence="1">
    <location>
        <begin position="100"/>
        <end position="134"/>
    </location>
</feature>
<name>A0ABY7WTW7_9LACO</name>
<dbReference type="Gene3D" id="1.10.720.30">
    <property type="entry name" value="SAP domain"/>
    <property type="match status" value="1"/>
</dbReference>
<dbReference type="RefSeq" id="WP_274261852.1">
    <property type="nucleotide sequence ID" value="NZ_CP117884.1"/>
</dbReference>
<dbReference type="EMBL" id="CP117884">
    <property type="protein sequence ID" value="WDF83595.1"/>
    <property type="molecule type" value="Genomic_DNA"/>
</dbReference>
<proteinExistence type="predicted"/>
<reference evidence="2 3" key="1">
    <citation type="submission" date="2023-02" db="EMBL/GenBank/DDBJ databases">
        <title>Genome sequence of Lacticaseibacillus sp. KACC 23028.</title>
        <authorList>
            <person name="Kim S."/>
            <person name="Heo J."/>
            <person name="Kwon S.-W."/>
        </authorList>
    </citation>
    <scope>NUCLEOTIDE SEQUENCE [LARGE SCALE GENOMIC DNA]</scope>
    <source>
        <strain evidence="2 3">KACC 23028</strain>
    </source>
</reference>
<dbReference type="InterPro" id="IPR003034">
    <property type="entry name" value="SAP_dom"/>
</dbReference>
<dbReference type="SMART" id="SM00513">
    <property type="entry name" value="SAP"/>
    <property type="match status" value="1"/>
</dbReference>
<sequence length="341" mass="38171">MGFWDKAKSMFASKHEIVPRTTYTAVEPPITEKESFAKSYTKLHNLTIGETIMLHWLDGKPYDAPVPGFFSFNLHTNPLIAKKRLLNEGLVINAPNEVALTSLKIVDLKALLKTHDAKVSGNKADLIKRVLNEIPDEEYAKQLPRTLVASNKGKQIMEDTQLINWARTNDAFVLLPRYVSALPTADNAVTTFASIAEKIELEDLFASLPITDDITGGIGLYLYQASKFGRMASDKRWTDYYLAYVWIDYFNFENARIIVQGRHDEAGFLQSDILGKIQDGTTIDQAAISSAQGFIKETLISNLPKALNGTEVYLGNIIQSLITDSPDKAEEIRSHYVQKII</sequence>
<dbReference type="InterPro" id="IPR036361">
    <property type="entry name" value="SAP_dom_sf"/>
</dbReference>
<keyword evidence="3" id="KW-1185">Reference proteome</keyword>
<dbReference type="SUPFAM" id="SSF68906">
    <property type="entry name" value="SAP domain"/>
    <property type="match status" value="1"/>
</dbReference>
<dbReference type="Pfam" id="PF02037">
    <property type="entry name" value="SAP"/>
    <property type="match status" value="1"/>
</dbReference>
<organism evidence="2 3">
    <name type="scientific">Lacticaseibacillus pabuli</name>
    <dbReference type="NCBI Taxonomy" id="3025672"/>
    <lineage>
        <taxon>Bacteria</taxon>
        <taxon>Bacillati</taxon>
        <taxon>Bacillota</taxon>
        <taxon>Bacilli</taxon>
        <taxon>Lactobacillales</taxon>
        <taxon>Lactobacillaceae</taxon>
        <taxon>Lacticaseibacillus</taxon>
    </lineage>
</organism>
<evidence type="ECO:0000313" key="2">
    <source>
        <dbReference type="EMBL" id="WDF83595.1"/>
    </source>
</evidence>